<evidence type="ECO:0000256" key="7">
    <source>
        <dbReference type="ARBA" id="ARBA00023065"/>
    </source>
</evidence>
<feature type="signal peptide" evidence="11">
    <location>
        <begin position="1"/>
        <end position="20"/>
    </location>
</feature>
<accession>A0A7X2IVE1</accession>
<keyword evidence="14" id="KW-1185">Reference proteome</keyword>
<dbReference type="InterPro" id="IPR050298">
    <property type="entry name" value="Gram-neg_bact_OMP"/>
</dbReference>
<keyword evidence="7" id="KW-0406">Ion transport</keyword>
<evidence type="ECO:0000313" key="14">
    <source>
        <dbReference type="Proteomes" id="UP000446768"/>
    </source>
</evidence>
<dbReference type="GO" id="GO:0015288">
    <property type="term" value="F:porin activity"/>
    <property type="evidence" value="ECO:0007669"/>
    <property type="project" value="UniProtKB-KW"/>
</dbReference>
<keyword evidence="8" id="KW-0626">Porin</keyword>
<evidence type="ECO:0000256" key="2">
    <source>
        <dbReference type="ARBA" id="ARBA00011233"/>
    </source>
</evidence>
<evidence type="ECO:0000256" key="3">
    <source>
        <dbReference type="ARBA" id="ARBA00022448"/>
    </source>
</evidence>
<comment type="subcellular location">
    <subcellularLocation>
        <location evidence="1">Cell outer membrane</location>
        <topology evidence="1">Multi-pass membrane protein</topology>
    </subcellularLocation>
</comment>
<gene>
    <name evidence="13" type="ORF">GJ700_33570</name>
</gene>
<dbReference type="Gene3D" id="2.40.160.10">
    <property type="entry name" value="Porin"/>
    <property type="match status" value="1"/>
</dbReference>
<evidence type="ECO:0000256" key="1">
    <source>
        <dbReference type="ARBA" id="ARBA00004571"/>
    </source>
</evidence>
<dbReference type="RefSeq" id="WP_154382367.1">
    <property type="nucleotide sequence ID" value="NZ_WKJJ01000037.1"/>
</dbReference>
<reference evidence="13 14" key="1">
    <citation type="submission" date="2019-11" db="EMBL/GenBank/DDBJ databases">
        <title>Novel species isolated from a subtropical stream in China.</title>
        <authorList>
            <person name="Lu H."/>
        </authorList>
    </citation>
    <scope>NUCLEOTIDE SEQUENCE [LARGE SCALE GENOMIC DNA]</scope>
    <source>
        <strain evidence="13 14">FT92W</strain>
    </source>
</reference>
<keyword evidence="5" id="KW-0812">Transmembrane</keyword>
<evidence type="ECO:0000313" key="13">
    <source>
        <dbReference type="EMBL" id="MRV76654.1"/>
    </source>
</evidence>
<dbReference type="CDD" id="cd00342">
    <property type="entry name" value="gram_neg_porins"/>
    <property type="match status" value="1"/>
</dbReference>
<keyword evidence="4" id="KW-1134">Transmembrane beta strand</keyword>
<dbReference type="AlphaFoldDB" id="A0A7X2IVE1"/>
<evidence type="ECO:0000256" key="11">
    <source>
        <dbReference type="SAM" id="SignalP"/>
    </source>
</evidence>
<dbReference type="PRINTS" id="PR00184">
    <property type="entry name" value="NEISSPPORIN"/>
</dbReference>
<protein>
    <submittedName>
        <fullName evidence="13">Porin</fullName>
    </submittedName>
</protein>
<dbReference type="SUPFAM" id="SSF56935">
    <property type="entry name" value="Porins"/>
    <property type="match status" value="1"/>
</dbReference>
<keyword evidence="3" id="KW-0813">Transport</keyword>
<evidence type="ECO:0000259" key="12">
    <source>
        <dbReference type="Pfam" id="PF13609"/>
    </source>
</evidence>
<dbReference type="Proteomes" id="UP000446768">
    <property type="component" value="Unassembled WGS sequence"/>
</dbReference>
<feature type="chain" id="PRO_5030595661" evidence="11">
    <location>
        <begin position="21"/>
        <end position="341"/>
    </location>
</feature>
<dbReference type="PANTHER" id="PTHR34501">
    <property type="entry name" value="PROTEIN YDDL-RELATED"/>
    <property type="match status" value="1"/>
</dbReference>
<dbReference type="InterPro" id="IPR033900">
    <property type="entry name" value="Gram_neg_porin_domain"/>
</dbReference>
<dbReference type="PANTHER" id="PTHR34501:SF9">
    <property type="entry name" value="MAJOR OUTER MEMBRANE PROTEIN P.IA"/>
    <property type="match status" value="1"/>
</dbReference>
<evidence type="ECO:0000256" key="6">
    <source>
        <dbReference type="ARBA" id="ARBA00022729"/>
    </source>
</evidence>
<evidence type="ECO:0000256" key="4">
    <source>
        <dbReference type="ARBA" id="ARBA00022452"/>
    </source>
</evidence>
<dbReference type="EMBL" id="WKJJ01000037">
    <property type="protein sequence ID" value="MRV76654.1"/>
    <property type="molecule type" value="Genomic_DNA"/>
</dbReference>
<dbReference type="GO" id="GO:0009279">
    <property type="term" value="C:cell outer membrane"/>
    <property type="evidence" value="ECO:0007669"/>
    <property type="project" value="UniProtKB-SubCell"/>
</dbReference>
<dbReference type="GO" id="GO:0046930">
    <property type="term" value="C:pore complex"/>
    <property type="evidence" value="ECO:0007669"/>
    <property type="project" value="UniProtKB-KW"/>
</dbReference>
<keyword evidence="10" id="KW-0998">Cell outer membrane</keyword>
<evidence type="ECO:0000256" key="10">
    <source>
        <dbReference type="ARBA" id="ARBA00023237"/>
    </source>
</evidence>
<evidence type="ECO:0000256" key="8">
    <source>
        <dbReference type="ARBA" id="ARBA00023114"/>
    </source>
</evidence>
<dbReference type="Pfam" id="PF13609">
    <property type="entry name" value="Porin_4"/>
    <property type="match status" value="1"/>
</dbReference>
<keyword evidence="9" id="KW-0472">Membrane</keyword>
<proteinExistence type="predicted"/>
<evidence type="ECO:0000256" key="5">
    <source>
        <dbReference type="ARBA" id="ARBA00022692"/>
    </source>
</evidence>
<keyword evidence="6 11" id="KW-0732">Signal</keyword>
<dbReference type="InterPro" id="IPR023614">
    <property type="entry name" value="Porin_dom_sf"/>
</dbReference>
<feature type="domain" description="Porin" evidence="12">
    <location>
        <begin position="10"/>
        <end position="324"/>
    </location>
</feature>
<evidence type="ECO:0000256" key="9">
    <source>
        <dbReference type="ARBA" id="ARBA00023136"/>
    </source>
</evidence>
<name>A0A7X2IVE1_9BURK</name>
<organism evidence="13 14">
    <name type="scientific">Pseudoduganella rivuli</name>
    <dbReference type="NCBI Taxonomy" id="2666085"/>
    <lineage>
        <taxon>Bacteria</taxon>
        <taxon>Pseudomonadati</taxon>
        <taxon>Pseudomonadota</taxon>
        <taxon>Betaproteobacteria</taxon>
        <taxon>Burkholderiales</taxon>
        <taxon>Oxalobacteraceae</taxon>
        <taxon>Telluria group</taxon>
        <taxon>Pseudoduganella</taxon>
    </lineage>
</organism>
<comment type="subunit">
    <text evidence="2">Homotrimer.</text>
</comment>
<dbReference type="GO" id="GO:0006811">
    <property type="term" value="P:monoatomic ion transport"/>
    <property type="evidence" value="ECO:0007669"/>
    <property type="project" value="UniProtKB-KW"/>
</dbReference>
<dbReference type="InterPro" id="IPR002299">
    <property type="entry name" value="Porin_Neis"/>
</dbReference>
<comment type="caution">
    <text evidence="13">The sequence shown here is derived from an EMBL/GenBank/DDBJ whole genome shotgun (WGS) entry which is preliminary data.</text>
</comment>
<sequence length="341" mass="35943">MKNKMVSFLVLAAAAGVAQAQSSVSIYGNIDLGVSKKTGGTTVVGRRDNNRLGFRGTEELGDGLKALFQLEIRYDPDVGTIEGGSRPLFQGQSRVGLQGSFGTLRFGRGLTAFQDSSAAFDPWRGVPSTAGFQTDLTVAGYTSQPLDPAGSSANRWSNAVFYNSPEVNGAQINVTVASKEALGNSALIGRGTAAAPQYPANSPLKSNPYSVSATYKTGPYAAMLAAERNAAETKIWSVAGSAMASPALKLTASYQRQDQGATLARNPVTNAWVTGANYTMGAETFLFGYGQKQPDGVVKTKQVGLGWEHSLSARTYLYADAGNRKAATSVNFYGGGIFHRF</sequence>